<keyword evidence="2" id="KW-1185">Reference proteome</keyword>
<name>A0ACD5ZDF3_AVESA</name>
<reference evidence="1" key="2">
    <citation type="submission" date="2025-09" db="UniProtKB">
        <authorList>
            <consortium name="EnsemblPlants"/>
        </authorList>
    </citation>
    <scope>IDENTIFICATION</scope>
</reference>
<sequence>MDSKCAEMCCALACQRALGSSMPVVSSSSPLALAVEQSSSILLGNYSSMEKAPEDAALGALGLAGICRETLRVIRSFPPGFPFMCGMLISLALSLLAHVAVSPALFSDAFAASDDDGGAGFVRIAANWAPFLLAEAAFLVIIVFQLLGSAAFCVLSVAPRYSGFATDADRDARSVARDLREVPRFLARYIVKVFGGDYRLAARFVRTGTGVFVRVAATSWVAFLLLLGYAALLAAVGVLMHLPRASLLLGCGAAYLAGAAHIGAVWRVACVLSVMEDGARGCRAMHASDELLTAGGKFWAATAVFATLDGCAMAVQLAFGALVVDDRMGLGVWLRVAVGTVMAAALWAMAVAVLVTQVVVCFVCKSYRRRCHSSDGAAAKSLTDVGRKGRATRNRK</sequence>
<protein>
    <submittedName>
        <fullName evidence="1">Uncharacterized protein</fullName>
    </submittedName>
</protein>
<accession>A0ACD5ZDF3</accession>
<organism evidence="1 2">
    <name type="scientific">Avena sativa</name>
    <name type="common">Oat</name>
    <dbReference type="NCBI Taxonomy" id="4498"/>
    <lineage>
        <taxon>Eukaryota</taxon>
        <taxon>Viridiplantae</taxon>
        <taxon>Streptophyta</taxon>
        <taxon>Embryophyta</taxon>
        <taxon>Tracheophyta</taxon>
        <taxon>Spermatophyta</taxon>
        <taxon>Magnoliopsida</taxon>
        <taxon>Liliopsida</taxon>
        <taxon>Poales</taxon>
        <taxon>Poaceae</taxon>
        <taxon>BOP clade</taxon>
        <taxon>Pooideae</taxon>
        <taxon>Poodae</taxon>
        <taxon>Poeae</taxon>
        <taxon>Poeae Chloroplast Group 1 (Aveneae type)</taxon>
        <taxon>Aveninae</taxon>
        <taxon>Avena</taxon>
    </lineage>
</organism>
<dbReference type="Proteomes" id="UP001732700">
    <property type="component" value="Chromosome 6C"/>
</dbReference>
<dbReference type="EnsemblPlants" id="AVESA.00010b.r2.6CG1144350.1">
    <property type="protein sequence ID" value="AVESA.00010b.r2.6CG1144350.1.CDS.1"/>
    <property type="gene ID" value="AVESA.00010b.r2.6CG1144350"/>
</dbReference>
<evidence type="ECO:0000313" key="1">
    <source>
        <dbReference type="EnsemblPlants" id="AVESA.00010b.r2.6CG1144350.1.CDS.1"/>
    </source>
</evidence>
<reference evidence="1" key="1">
    <citation type="submission" date="2021-05" db="EMBL/GenBank/DDBJ databases">
        <authorList>
            <person name="Scholz U."/>
            <person name="Mascher M."/>
            <person name="Fiebig A."/>
        </authorList>
    </citation>
    <scope>NUCLEOTIDE SEQUENCE [LARGE SCALE GENOMIC DNA]</scope>
</reference>
<proteinExistence type="predicted"/>
<evidence type="ECO:0000313" key="2">
    <source>
        <dbReference type="Proteomes" id="UP001732700"/>
    </source>
</evidence>